<evidence type="ECO:0000256" key="1">
    <source>
        <dbReference type="SAM" id="Coils"/>
    </source>
</evidence>
<feature type="compositionally biased region" description="Acidic residues" evidence="2">
    <location>
        <begin position="271"/>
        <end position="285"/>
    </location>
</feature>
<proteinExistence type="predicted"/>
<feature type="compositionally biased region" description="Low complexity" evidence="2">
    <location>
        <begin position="10"/>
        <end position="25"/>
    </location>
</feature>
<keyword evidence="1" id="KW-0175">Coiled coil</keyword>
<organism evidence="3 4">
    <name type="scientific">Hemibagrus guttatus</name>
    <dbReference type="NCBI Taxonomy" id="175788"/>
    <lineage>
        <taxon>Eukaryota</taxon>
        <taxon>Metazoa</taxon>
        <taxon>Chordata</taxon>
        <taxon>Craniata</taxon>
        <taxon>Vertebrata</taxon>
        <taxon>Euteleostomi</taxon>
        <taxon>Actinopterygii</taxon>
        <taxon>Neopterygii</taxon>
        <taxon>Teleostei</taxon>
        <taxon>Ostariophysi</taxon>
        <taxon>Siluriformes</taxon>
        <taxon>Bagridae</taxon>
        <taxon>Hemibagrus</taxon>
    </lineage>
</organism>
<evidence type="ECO:0000256" key="2">
    <source>
        <dbReference type="SAM" id="MobiDB-lite"/>
    </source>
</evidence>
<feature type="region of interest" description="Disordered" evidence="2">
    <location>
        <begin position="250"/>
        <end position="306"/>
    </location>
</feature>
<protein>
    <submittedName>
        <fullName evidence="3">Uncharacterized protein</fullName>
    </submittedName>
</protein>
<dbReference type="AlphaFoldDB" id="A0AAE0QTS6"/>
<feature type="non-terminal residue" evidence="3">
    <location>
        <position position="1"/>
    </location>
</feature>
<feature type="compositionally biased region" description="Pro residues" evidence="2">
    <location>
        <begin position="295"/>
        <end position="306"/>
    </location>
</feature>
<comment type="caution">
    <text evidence="3">The sequence shown here is derived from an EMBL/GenBank/DDBJ whole genome shotgun (WGS) entry which is preliminary data.</text>
</comment>
<dbReference type="Proteomes" id="UP001274896">
    <property type="component" value="Unassembled WGS sequence"/>
</dbReference>
<reference evidence="3" key="1">
    <citation type="submission" date="2023-06" db="EMBL/GenBank/DDBJ databases">
        <title>Male Hemibagrus guttatus genome.</title>
        <authorList>
            <person name="Bian C."/>
        </authorList>
    </citation>
    <scope>NUCLEOTIDE SEQUENCE</scope>
    <source>
        <strain evidence="3">Male_cb2023</strain>
        <tissue evidence="3">Muscle</tissue>
    </source>
</reference>
<feature type="region of interest" description="Disordered" evidence="2">
    <location>
        <begin position="1"/>
        <end position="25"/>
    </location>
</feature>
<sequence length="306" mass="33191">DSSSKLSVCSARSGKSSASSASAAHARARAEAAKVRASYASQETKLKIEKARKEAQNQLETNIQKNSSMTERPFSRRKEYVSNAGSTNHDAAMHPGPLPRVVKAPSLSQEDGGEEEDHADEVVVNTSCTDVCGPGQWGRSCSKICLEKLYPKGSKDMAIKACVILRAVQCGKRTILGCRTRCFLRTCDLADTHYTMERRDRRAHGFGVAGRRHLRRSLRRCFESARLLRFVAELSRFLSDVLDNLPALAEASPLQSGPDDVPDPDAVPDMPDPDDVPNPDDEPEPDALNLAGHPSPSPPPSSSPSS</sequence>
<feature type="non-terminal residue" evidence="3">
    <location>
        <position position="306"/>
    </location>
</feature>
<evidence type="ECO:0000313" key="4">
    <source>
        <dbReference type="Proteomes" id="UP001274896"/>
    </source>
</evidence>
<evidence type="ECO:0000313" key="3">
    <source>
        <dbReference type="EMBL" id="KAK3531413.1"/>
    </source>
</evidence>
<gene>
    <name evidence="3" type="ORF">QTP70_019259</name>
</gene>
<feature type="coiled-coil region" evidence="1">
    <location>
        <begin position="41"/>
        <end position="72"/>
    </location>
</feature>
<accession>A0AAE0QTS6</accession>
<name>A0AAE0QTS6_9TELE</name>
<dbReference type="EMBL" id="JAUCMX010000011">
    <property type="protein sequence ID" value="KAK3531413.1"/>
    <property type="molecule type" value="Genomic_DNA"/>
</dbReference>
<keyword evidence="4" id="KW-1185">Reference proteome</keyword>